<dbReference type="PANTHER" id="PTHR30329">
    <property type="entry name" value="STATOR ELEMENT OF FLAGELLAR MOTOR COMPLEX"/>
    <property type="match status" value="1"/>
</dbReference>
<dbReference type="PROSITE" id="PS01068">
    <property type="entry name" value="OMPA_1"/>
    <property type="match status" value="1"/>
</dbReference>
<dbReference type="PROSITE" id="PS51123">
    <property type="entry name" value="OMPA_2"/>
    <property type="match status" value="1"/>
</dbReference>
<keyword evidence="3" id="KW-0998">Cell outer membrane</keyword>
<dbReference type="Pfam" id="PF00691">
    <property type="entry name" value="OmpA"/>
    <property type="match status" value="1"/>
</dbReference>
<evidence type="ECO:0000256" key="3">
    <source>
        <dbReference type="ARBA" id="ARBA00023237"/>
    </source>
</evidence>
<keyword evidence="8" id="KW-1185">Reference proteome</keyword>
<dbReference type="InterPro" id="IPR006665">
    <property type="entry name" value="OmpA-like"/>
</dbReference>
<dbReference type="CDD" id="cd07185">
    <property type="entry name" value="OmpA_C-like"/>
    <property type="match status" value="1"/>
</dbReference>
<reference evidence="7 8" key="1">
    <citation type="submission" date="2021-07" db="EMBL/GenBank/DDBJ databases">
        <authorList>
            <person name="So Y."/>
        </authorList>
    </citation>
    <scope>NUCLEOTIDE SEQUENCE [LARGE SCALE GENOMIC DNA]</scope>
    <source>
        <strain evidence="7 8">HJA6</strain>
    </source>
</reference>
<dbReference type="SUPFAM" id="SSF103088">
    <property type="entry name" value="OmpA-like"/>
    <property type="match status" value="1"/>
</dbReference>
<evidence type="ECO:0000313" key="8">
    <source>
        <dbReference type="Proteomes" id="UP001196565"/>
    </source>
</evidence>
<evidence type="ECO:0000256" key="2">
    <source>
        <dbReference type="ARBA" id="ARBA00023136"/>
    </source>
</evidence>
<dbReference type="PRINTS" id="PR01021">
    <property type="entry name" value="OMPADOMAIN"/>
</dbReference>
<dbReference type="InterPro" id="IPR036737">
    <property type="entry name" value="OmpA-like_sf"/>
</dbReference>
<gene>
    <name evidence="7" type="ORF">KPL78_24120</name>
</gene>
<evidence type="ECO:0000259" key="6">
    <source>
        <dbReference type="PROSITE" id="PS51123"/>
    </source>
</evidence>
<proteinExistence type="predicted"/>
<accession>A0ABS7AGV4</accession>
<name>A0ABS7AGV4_9PROT</name>
<evidence type="ECO:0000256" key="4">
    <source>
        <dbReference type="PROSITE-ProRule" id="PRU00473"/>
    </source>
</evidence>
<dbReference type="EMBL" id="JAHYBZ010000009">
    <property type="protein sequence ID" value="MBW6400967.1"/>
    <property type="molecule type" value="Genomic_DNA"/>
</dbReference>
<protein>
    <submittedName>
        <fullName evidence="7">OmpA family protein</fullName>
    </submittedName>
</protein>
<organism evidence="7 8">
    <name type="scientific">Roseomonas alba</name>
    <dbReference type="NCBI Taxonomy" id="2846776"/>
    <lineage>
        <taxon>Bacteria</taxon>
        <taxon>Pseudomonadati</taxon>
        <taxon>Pseudomonadota</taxon>
        <taxon>Alphaproteobacteria</taxon>
        <taxon>Acetobacterales</taxon>
        <taxon>Roseomonadaceae</taxon>
        <taxon>Roseomonas</taxon>
    </lineage>
</organism>
<dbReference type="InterPro" id="IPR006664">
    <property type="entry name" value="OMP_bac"/>
</dbReference>
<feature type="domain" description="OmpA-like" evidence="6">
    <location>
        <begin position="129"/>
        <end position="248"/>
    </location>
</feature>
<evidence type="ECO:0000256" key="1">
    <source>
        <dbReference type="ARBA" id="ARBA00004442"/>
    </source>
</evidence>
<keyword evidence="2 4" id="KW-0472">Membrane</keyword>
<comment type="subcellular location">
    <subcellularLocation>
        <location evidence="1">Cell outer membrane</location>
    </subcellularLocation>
</comment>
<evidence type="ECO:0000256" key="5">
    <source>
        <dbReference type="SAM" id="MobiDB-lite"/>
    </source>
</evidence>
<dbReference type="InterPro" id="IPR050330">
    <property type="entry name" value="Bact_OuterMem_StrucFunc"/>
</dbReference>
<feature type="compositionally biased region" description="Low complexity" evidence="5">
    <location>
        <begin position="101"/>
        <end position="114"/>
    </location>
</feature>
<dbReference type="PANTHER" id="PTHR30329:SF21">
    <property type="entry name" value="LIPOPROTEIN YIAD-RELATED"/>
    <property type="match status" value="1"/>
</dbReference>
<dbReference type="InterPro" id="IPR006690">
    <property type="entry name" value="OMPA-like_CS"/>
</dbReference>
<evidence type="ECO:0000313" key="7">
    <source>
        <dbReference type="EMBL" id="MBW6400967.1"/>
    </source>
</evidence>
<dbReference type="Gene3D" id="3.30.1330.60">
    <property type="entry name" value="OmpA-like domain"/>
    <property type="match status" value="1"/>
</dbReference>
<comment type="caution">
    <text evidence="7">The sequence shown here is derived from an EMBL/GenBank/DDBJ whole genome shotgun (WGS) entry which is preliminary data.</text>
</comment>
<dbReference type="Proteomes" id="UP001196565">
    <property type="component" value="Unassembled WGS sequence"/>
</dbReference>
<feature type="region of interest" description="Disordered" evidence="5">
    <location>
        <begin position="60"/>
        <end position="134"/>
    </location>
</feature>
<sequence length="248" mass="25295">MHGGGAHATHERIEGGLSMTRSLLLAGAAALAFVTMTPSVQAQSDPAALSLIERLRPQAGGQTRGIRVPGAVDNTAPAPAPVQPAPIYGQQPTQPAGTSVAGPGAPTANPTTGTSRPTQAVARPPVRETTSDAPSASITVTFASGSAELTPDAERALAPLGRALSSQDLAGFRFRIEGHTDTVGSAALNQALSERRAAAVREYLIAKFGVAPDRLVAIGLGDSQLLVPTPPQTSNARNRRVQVVNIGS</sequence>